<sequence length="105" mass="11917">MIKYGLDTVAELKFSSFEFRIERRDEQWVDIYLQPGLEEETSVPSDMIAFTIWVICTHDGTVVQMLPQDEDCDCEYGFTVGEKEQIAAFIASEAVQSEIANLTSP</sequence>
<protein>
    <submittedName>
        <fullName evidence="1">Uncharacterized protein</fullName>
    </submittedName>
</protein>
<proteinExistence type="predicted"/>
<dbReference type="RefSeq" id="WP_108992885.1">
    <property type="nucleotide sequence ID" value="NZ_BDQX01000116.1"/>
</dbReference>
<comment type="caution">
    <text evidence="1">The sequence shown here is derived from an EMBL/GenBank/DDBJ whole genome shotgun (WGS) entry which is preliminary data.</text>
</comment>
<dbReference type="EMBL" id="BDQX01000116">
    <property type="protein sequence ID" value="GBG07902.1"/>
    <property type="molecule type" value="Genomic_DNA"/>
</dbReference>
<keyword evidence="2" id="KW-1185">Reference proteome</keyword>
<dbReference type="AlphaFoldDB" id="A0A2R5EMN4"/>
<reference evidence="1 2" key="1">
    <citation type="submission" date="2017-08" db="EMBL/GenBank/DDBJ databases">
        <title>Substantial Increase in Enzyme Production by Combined Drug-Resistance Mutations in Paenibacillus agaridevorans.</title>
        <authorList>
            <person name="Tanaka Y."/>
            <person name="Funane K."/>
            <person name="Hosaka T."/>
            <person name="Shiwa Y."/>
            <person name="Fujita N."/>
            <person name="Miyazaki T."/>
            <person name="Yoshikawa H."/>
            <person name="Murakami K."/>
            <person name="Kasahara K."/>
            <person name="Inaoka T."/>
            <person name="Hiraga Y."/>
            <person name="Ochi K."/>
        </authorList>
    </citation>
    <scope>NUCLEOTIDE SEQUENCE [LARGE SCALE GENOMIC DNA]</scope>
    <source>
        <strain evidence="1 2">T-3040</strain>
    </source>
</reference>
<dbReference type="Proteomes" id="UP000245202">
    <property type="component" value="Unassembled WGS sequence"/>
</dbReference>
<name>A0A2R5EMN4_9BACL</name>
<accession>A0A2R5EMN4</accession>
<organism evidence="1 2">
    <name type="scientific">Paenibacillus agaridevorans</name>
    <dbReference type="NCBI Taxonomy" id="171404"/>
    <lineage>
        <taxon>Bacteria</taxon>
        <taxon>Bacillati</taxon>
        <taxon>Bacillota</taxon>
        <taxon>Bacilli</taxon>
        <taxon>Bacillales</taxon>
        <taxon>Paenibacillaceae</taxon>
        <taxon>Paenibacillus</taxon>
    </lineage>
</organism>
<evidence type="ECO:0000313" key="2">
    <source>
        <dbReference type="Proteomes" id="UP000245202"/>
    </source>
</evidence>
<evidence type="ECO:0000313" key="1">
    <source>
        <dbReference type="EMBL" id="GBG07902.1"/>
    </source>
</evidence>
<gene>
    <name evidence="1" type="ORF">PAT3040_02466</name>
</gene>